<sequence>PYWSTAFARRNDISGYPLTHSQEKPYECPTCQTGFRHLHDLKRNTKLHTSKKSHICPKCGRKLARKGALDRH</sequence>
<evidence type="ECO:0000256" key="3">
    <source>
        <dbReference type="ARBA" id="ARBA00022737"/>
    </source>
</evidence>
<dbReference type="GO" id="GO:0005634">
    <property type="term" value="C:nucleus"/>
    <property type="evidence" value="ECO:0007669"/>
    <property type="project" value="UniProtKB-SubCell"/>
</dbReference>
<keyword evidence="6" id="KW-0539">Nucleus</keyword>
<dbReference type="PANTHER" id="PTHR24388">
    <property type="entry name" value="ZINC FINGER PROTEIN"/>
    <property type="match status" value="1"/>
</dbReference>
<keyword evidence="3" id="KW-0677">Repeat</keyword>
<dbReference type="InterPro" id="IPR036236">
    <property type="entry name" value="Znf_C2H2_sf"/>
</dbReference>
<evidence type="ECO:0000256" key="5">
    <source>
        <dbReference type="ARBA" id="ARBA00022833"/>
    </source>
</evidence>
<proteinExistence type="predicted"/>
<evidence type="ECO:0000259" key="8">
    <source>
        <dbReference type="PROSITE" id="PS50157"/>
    </source>
</evidence>
<dbReference type="GO" id="GO:0000978">
    <property type="term" value="F:RNA polymerase II cis-regulatory region sequence-specific DNA binding"/>
    <property type="evidence" value="ECO:0007669"/>
    <property type="project" value="TreeGrafter"/>
</dbReference>
<evidence type="ECO:0000256" key="2">
    <source>
        <dbReference type="ARBA" id="ARBA00022723"/>
    </source>
</evidence>
<keyword evidence="5" id="KW-0862">Zinc</keyword>
<keyword evidence="4 7" id="KW-0863">Zinc-finger</keyword>
<organism evidence="9 10">
    <name type="scientific">Zopfia rhizophila CBS 207.26</name>
    <dbReference type="NCBI Taxonomy" id="1314779"/>
    <lineage>
        <taxon>Eukaryota</taxon>
        <taxon>Fungi</taxon>
        <taxon>Dikarya</taxon>
        <taxon>Ascomycota</taxon>
        <taxon>Pezizomycotina</taxon>
        <taxon>Dothideomycetes</taxon>
        <taxon>Dothideomycetes incertae sedis</taxon>
        <taxon>Zopfiaceae</taxon>
        <taxon>Zopfia</taxon>
    </lineage>
</organism>
<feature type="domain" description="C2H2-type" evidence="8">
    <location>
        <begin position="54"/>
        <end position="72"/>
    </location>
</feature>
<dbReference type="InterPro" id="IPR013087">
    <property type="entry name" value="Znf_C2H2_type"/>
</dbReference>
<evidence type="ECO:0000313" key="9">
    <source>
        <dbReference type="EMBL" id="KAF2179009.1"/>
    </source>
</evidence>
<dbReference type="SUPFAM" id="SSF57667">
    <property type="entry name" value="beta-beta-alpha zinc fingers"/>
    <property type="match status" value="1"/>
</dbReference>
<feature type="non-terminal residue" evidence="9">
    <location>
        <position position="72"/>
    </location>
</feature>
<comment type="subcellular location">
    <subcellularLocation>
        <location evidence="1">Nucleus</location>
    </subcellularLocation>
</comment>
<keyword evidence="2" id="KW-0479">Metal-binding</keyword>
<dbReference type="Proteomes" id="UP000800200">
    <property type="component" value="Unassembled WGS sequence"/>
</dbReference>
<dbReference type="Gene3D" id="3.30.160.60">
    <property type="entry name" value="Classic Zinc Finger"/>
    <property type="match status" value="1"/>
</dbReference>
<evidence type="ECO:0000256" key="6">
    <source>
        <dbReference type="ARBA" id="ARBA00023242"/>
    </source>
</evidence>
<evidence type="ECO:0000313" key="10">
    <source>
        <dbReference type="Proteomes" id="UP000800200"/>
    </source>
</evidence>
<dbReference type="GO" id="GO:0008270">
    <property type="term" value="F:zinc ion binding"/>
    <property type="evidence" value="ECO:0007669"/>
    <property type="project" value="UniProtKB-KW"/>
</dbReference>
<dbReference type="PANTHER" id="PTHR24388:SF54">
    <property type="entry name" value="PROTEIN ESCARGOT"/>
    <property type="match status" value="1"/>
</dbReference>
<evidence type="ECO:0000256" key="1">
    <source>
        <dbReference type="ARBA" id="ARBA00004123"/>
    </source>
</evidence>
<dbReference type="AlphaFoldDB" id="A0A6A6DLA4"/>
<evidence type="ECO:0000256" key="7">
    <source>
        <dbReference type="PROSITE-ProRule" id="PRU00042"/>
    </source>
</evidence>
<evidence type="ECO:0000256" key="4">
    <source>
        <dbReference type="ARBA" id="ARBA00022771"/>
    </source>
</evidence>
<accession>A0A6A6DLA4</accession>
<reference evidence="9" key="1">
    <citation type="journal article" date="2020" name="Stud. Mycol.">
        <title>101 Dothideomycetes genomes: a test case for predicting lifestyles and emergence of pathogens.</title>
        <authorList>
            <person name="Haridas S."/>
            <person name="Albert R."/>
            <person name="Binder M."/>
            <person name="Bloem J."/>
            <person name="Labutti K."/>
            <person name="Salamov A."/>
            <person name="Andreopoulos B."/>
            <person name="Baker S."/>
            <person name="Barry K."/>
            <person name="Bills G."/>
            <person name="Bluhm B."/>
            <person name="Cannon C."/>
            <person name="Castanera R."/>
            <person name="Culley D."/>
            <person name="Daum C."/>
            <person name="Ezra D."/>
            <person name="Gonzalez J."/>
            <person name="Henrissat B."/>
            <person name="Kuo A."/>
            <person name="Liang C."/>
            <person name="Lipzen A."/>
            <person name="Lutzoni F."/>
            <person name="Magnuson J."/>
            <person name="Mondo S."/>
            <person name="Nolan M."/>
            <person name="Ohm R."/>
            <person name="Pangilinan J."/>
            <person name="Park H.-J."/>
            <person name="Ramirez L."/>
            <person name="Alfaro M."/>
            <person name="Sun H."/>
            <person name="Tritt A."/>
            <person name="Yoshinaga Y."/>
            <person name="Zwiers L.-H."/>
            <person name="Turgeon B."/>
            <person name="Goodwin S."/>
            <person name="Spatafora J."/>
            <person name="Crous P."/>
            <person name="Grigoriev I."/>
        </authorList>
    </citation>
    <scope>NUCLEOTIDE SEQUENCE</scope>
    <source>
        <strain evidence="9">CBS 207.26</strain>
    </source>
</reference>
<feature type="non-terminal residue" evidence="9">
    <location>
        <position position="1"/>
    </location>
</feature>
<dbReference type="InterPro" id="IPR050527">
    <property type="entry name" value="Snail/Krueppel_Znf"/>
</dbReference>
<keyword evidence="10" id="KW-1185">Reference proteome</keyword>
<gene>
    <name evidence="9" type="ORF">K469DRAFT_469945</name>
</gene>
<feature type="domain" description="C2H2-type" evidence="8">
    <location>
        <begin position="26"/>
        <end position="53"/>
    </location>
</feature>
<protein>
    <recommendedName>
        <fullName evidence="8">C2H2-type domain-containing protein</fullName>
    </recommendedName>
</protein>
<dbReference type="PROSITE" id="PS50157">
    <property type="entry name" value="ZINC_FINGER_C2H2_2"/>
    <property type="match status" value="2"/>
</dbReference>
<name>A0A6A6DLA4_9PEZI</name>
<dbReference type="OrthoDB" id="8117402at2759"/>
<dbReference type="EMBL" id="ML994670">
    <property type="protein sequence ID" value="KAF2179009.1"/>
    <property type="molecule type" value="Genomic_DNA"/>
</dbReference>
<dbReference type="GO" id="GO:0000981">
    <property type="term" value="F:DNA-binding transcription factor activity, RNA polymerase II-specific"/>
    <property type="evidence" value="ECO:0007669"/>
    <property type="project" value="TreeGrafter"/>
</dbReference>